<comment type="caution">
    <text evidence="1">The sequence shown here is derived from an EMBL/GenBank/DDBJ whole genome shotgun (WGS) entry which is preliminary data.</text>
</comment>
<name>X0Y901_9ZZZZ</name>
<reference evidence="1" key="1">
    <citation type="journal article" date="2014" name="Front. Microbiol.">
        <title>High frequency of phylogenetically diverse reductive dehalogenase-homologous genes in deep subseafloor sedimentary metagenomes.</title>
        <authorList>
            <person name="Kawai M."/>
            <person name="Futagami T."/>
            <person name="Toyoda A."/>
            <person name="Takaki Y."/>
            <person name="Nishi S."/>
            <person name="Hori S."/>
            <person name="Arai W."/>
            <person name="Tsubouchi T."/>
            <person name="Morono Y."/>
            <person name="Uchiyama I."/>
            <person name="Ito T."/>
            <person name="Fujiyama A."/>
            <person name="Inagaki F."/>
            <person name="Takami H."/>
        </authorList>
    </citation>
    <scope>NUCLEOTIDE SEQUENCE</scope>
    <source>
        <strain evidence="1">Expedition CK06-06</strain>
    </source>
</reference>
<dbReference type="EMBL" id="BARS01054061">
    <property type="protein sequence ID" value="GAG45208.1"/>
    <property type="molecule type" value="Genomic_DNA"/>
</dbReference>
<gene>
    <name evidence="1" type="ORF">S01H1_80105</name>
</gene>
<organism evidence="1">
    <name type="scientific">marine sediment metagenome</name>
    <dbReference type="NCBI Taxonomy" id="412755"/>
    <lineage>
        <taxon>unclassified sequences</taxon>
        <taxon>metagenomes</taxon>
        <taxon>ecological metagenomes</taxon>
    </lineage>
</organism>
<feature type="non-terminal residue" evidence="1">
    <location>
        <position position="54"/>
    </location>
</feature>
<proteinExistence type="predicted"/>
<evidence type="ECO:0000313" key="1">
    <source>
        <dbReference type="EMBL" id="GAG45208.1"/>
    </source>
</evidence>
<dbReference type="AlphaFoldDB" id="X0Y901"/>
<sequence length="54" mass="5924">MHLDDGAVQGNGLDFDPDDMFLLQFCEEPIQHPGFGPAIHTGIDGMPVAKPFRQ</sequence>
<accession>X0Y901</accession>
<protein>
    <submittedName>
        <fullName evidence="1">Uncharacterized protein</fullName>
    </submittedName>
</protein>